<dbReference type="PANTHER" id="PTHR30282">
    <property type="entry name" value="P-AMINOBENZOYL GLUTAMATE TRANSPORTER"/>
    <property type="match status" value="1"/>
</dbReference>
<organism evidence="2">
    <name type="scientific">Jonesiaceae bacterium BS-20</name>
    <dbReference type="NCBI Taxonomy" id="3120821"/>
    <lineage>
        <taxon>Bacteria</taxon>
        <taxon>Bacillati</taxon>
        <taxon>Actinomycetota</taxon>
        <taxon>Actinomycetes</taxon>
        <taxon>Micrococcales</taxon>
        <taxon>Jonesiaceae</taxon>
    </lineage>
</organism>
<dbReference type="GO" id="GO:1902604">
    <property type="term" value="P:p-aminobenzoyl-glutamate transmembrane transport"/>
    <property type="evidence" value="ECO:0007669"/>
    <property type="project" value="InterPro"/>
</dbReference>
<feature type="transmembrane region" description="Helical" evidence="1">
    <location>
        <begin position="108"/>
        <end position="141"/>
    </location>
</feature>
<reference evidence="2" key="1">
    <citation type="submission" date="2024-02" db="EMBL/GenBank/DDBJ databases">
        <title>Tomenella chthoni gen. nov. sp. nov., a member of the family Jonesiaceae isolated from bat guano.</title>
        <authorList>
            <person name="Miller S.L."/>
            <person name="King J."/>
            <person name="Sankaranarayanan K."/>
            <person name="Lawson P.A."/>
        </authorList>
    </citation>
    <scope>NUCLEOTIDE SEQUENCE</scope>
    <source>
        <strain evidence="2">BS-20</strain>
    </source>
</reference>
<dbReference type="PANTHER" id="PTHR30282:SF0">
    <property type="entry name" value="P-AMINOBENZOYL-GLUTAMATE TRANSPORT PROTEIN"/>
    <property type="match status" value="1"/>
</dbReference>
<feature type="transmembrane region" description="Helical" evidence="1">
    <location>
        <begin position="147"/>
        <end position="167"/>
    </location>
</feature>
<accession>A0AAU7DRK1</accession>
<dbReference type="AlphaFoldDB" id="A0AAU7DRK1"/>
<keyword evidence="1" id="KW-0812">Transmembrane</keyword>
<evidence type="ECO:0000313" key="2">
    <source>
        <dbReference type="EMBL" id="XBH20324.1"/>
    </source>
</evidence>
<keyword evidence="1" id="KW-1133">Transmembrane helix</keyword>
<feature type="transmembrane region" description="Helical" evidence="1">
    <location>
        <begin position="68"/>
        <end position="87"/>
    </location>
</feature>
<dbReference type="Pfam" id="PF03806">
    <property type="entry name" value="ABG_transport"/>
    <property type="match status" value="1"/>
</dbReference>
<gene>
    <name evidence="2" type="ORF">V5R04_08660</name>
</gene>
<protein>
    <submittedName>
        <fullName evidence="2">AbgT family transporter</fullName>
    </submittedName>
</protein>
<keyword evidence="1" id="KW-0472">Membrane</keyword>
<dbReference type="GO" id="GO:0015558">
    <property type="term" value="F:secondary active p-aminobenzoyl-glutamate transmembrane transporter activity"/>
    <property type="evidence" value="ECO:0007669"/>
    <property type="project" value="InterPro"/>
</dbReference>
<evidence type="ECO:0000256" key="1">
    <source>
        <dbReference type="SAM" id="Phobius"/>
    </source>
</evidence>
<proteinExistence type="predicted"/>
<sequence>MMFVYLIGIIAVLSTLIAPGGTWTIYDSATGEPAEAPDYVVSEETFPDRSLRSIEGMRFFFSSYVDNFAGFGVVVVVLISMAGVGVCEHAGLMGALIRRIVQAAPPKWLAFILAFVGVLSSVATDAGYLFLVPLAAAAFLSVGQHPLAGMAAAFAGVGAVFGVNILITPSDSMLTEVTNGVLNSLNMAPTIQPSAQPTTMRMKWSMGLEKSVDSGTQCGRSSPISR</sequence>
<dbReference type="EMBL" id="CP146203">
    <property type="protein sequence ID" value="XBH20324.1"/>
    <property type="molecule type" value="Genomic_DNA"/>
</dbReference>
<dbReference type="InterPro" id="IPR004697">
    <property type="entry name" value="AbgT"/>
</dbReference>
<name>A0AAU7DRK1_9MICO</name>